<keyword evidence="1" id="KW-0472">Membrane</keyword>
<dbReference type="PIRSF" id="PIRSF035905">
    <property type="entry name" value="UCP035905_mp"/>
    <property type="match status" value="1"/>
</dbReference>
<feature type="transmembrane region" description="Helical" evidence="1">
    <location>
        <begin position="860"/>
        <end position="878"/>
    </location>
</feature>
<feature type="transmembrane region" description="Helical" evidence="1">
    <location>
        <begin position="321"/>
        <end position="338"/>
    </location>
</feature>
<keyword evidence="1" id="KW-0812">Transmembrane</keyword>
<dbReference type="InterPro" id="IPR019286">
    <property type="entry name" value="DUF2339_TM"/>
</dbReference>
<dbReference type="PANTHER" id="PTHR38434:SF1">
    <property type="entry name" value="BLL2549 PROTEIN"/>
    <property type="match status" value="1"/>
</dbReference>
<feature type="transmembrane region" description="Helical" evidence="1">
    <location>
        <begin position="393"/>
        <end position="409"/>
    </location>
</feature>
<dbReference type="Pfam" id="PF10101">
    <property type="entry name" value="DUF2339"/>
    <property type="match status" value="1"/>
</dbReference>
<dbReference type="Proteomes" id="UP000316429">
    <property type="component" value="Unassembled WGS sequence"/>
</dbReference>
<feature type="transmembrane region" description="Helical" evidence="1">
    <location>
        <begin position="192"/>
        <end position="216"/>
    </location>
</feature>
<dbReference type="RefSeq" id="WP_140826864.1">
    <property type="nucleotide sequence ID" value="NZ_VFYP01000001.1"/>
</dbReference>
<feature type="transmembrane region" description="Helical" evidence="1">
    <location>
        <begin position="703"/>
        <end position="721"/>
    </location>
</feature>
<feature type="transmembrane region" description="Helical" evidence="1">
    <location>
        <begin position="890"/>
        <end position="907"/>
    </location>
</feature>
<evidence type="ECO:0000256" key="1">
    <source>
        <dbReference type="SAM" id="Phobius"/>
    </source>
</evidence>
<feature type="transmembrane region" description="Helical" evidence="1">
    <location>
        <begin position="576"/>
        <end position="593"/>
    </location>
</feature>
<feature type="transmembrane region" description="Helical" evidence="1">
    <location>
        <begin position="160"/>
        <end position="180"/>
    </location>
</feature>
<evidence type="ECO:0000313" key="3">
    <source>
        <dbReference type="Proteomes" id="UP000316429"/>
    </source>
</evidence>
<sequence>MFEILPLILIGILFFSMRGSAKRIDRLEQELGAVREQLLRLGQGEMSPLPAENPAAAVDVGEDAARADASAEIITAPEAMPVDSLGEPASKDAPAIAARAGLDGTVSSSPAESVVPKAPAESLENLLGARWAVWAGGLALALGGVFLVRYSIESGLLGPGVRLSLAALFGLLLMAAGELVRRKALPQATALYANAMVPGILTAAGAVALFGAIYAAHGIYDFIGPATAFVLLALTAFAVLGLSLLHGQALAGLGLAGSMLTPLLVSSNSPSPWTLFIFLTVAQVATAIASRMRGWQIVPALAQVGLGLWALIGLFDLGDLTPVTLSLIAMIAAWVMIWPGNTEADLNVADEPLSWEAVGRRMATGRLGLDITMALSALIPSLAMLAITGPTGIFPTFCFASLIAVLASAGAARQGAFWPTMIAAIGALIGSLIETDMITQVQTVLDGVGVSTETAAGFDRVIVLLLFYLGALFTLLGLSFIRRRGAVDTVFSTLWAALGGVMPVLLATVSFVFYGVYGGDWHHGLFALATGTVLLASAEWLERAGLGPRLRRARDLLLFGSFAAYALALHTLTDGLFTTLLLAILGFVYLMATRLRPWSGLPWIMVAALCGVLFRIAWDPTLVGPDALSRTPLFNQLLAGYGVPALIAILSAYELRRWPGARVKNALQGLASLMGLLTIAILVRHAMNGGVLDASTPTLGEQSIYTLLVIGLSGILMTLDLKSPSAVFRSGSMAAGVVSVLQVLSLHLGALNPYVTGESTGSWPLINLMLIGYLIPGLGYAGLAFYARDKRPLPYVILLACSGTLLGFAWVTLSVRRFWQGEFIAYWKGFEQAETYSYSVAWLAIGVGLLALGSRFDARSLRIASAVIVIVTVAKVFLIDMANLGGVLRALSFIGLGFVLIGIGLFYQKILTSKVKPVVAAAREDEATGI</sequence>
<feature type="transmembrane region" description="Helical" evidence="1">
    <location>
        <begin position="733"/>
        <end position="751"/>
    </location>
</feature>
<dbReference type="EMBL" id="VFYP01000001">
    <property type="protein sequence ID" value="TPP10526.1"/>
    <property type="molecule type" value="Genomic_DNA"/>
</dbReference>
<feature type="transmembrane region" description="Helical" evidence="1">
    <location>
        <begin position="297"/>
        <end position="315"/>
    </location>
</feature>
<name>A0A504UNE3_9HYPH</name>
<feature type="transmembrane region" description="Helical" evidence="1">
    <location>
        <begin position="793"/>
        <end position="815"/>
    </location>
</feature>
<evidence type="ECO:0000313" key="2">
    <source>
        <dbReference type="EMBL" id="TPP10526.1"/>
    </source>
</evidence>
<comment type="caution">
    <text evidence="2">The sequence shown here is derived from an EMBL/GenBank/DDBJ whole genome shotgun (WGS) entry which is preliminary data.</text>
</comment>
<feature type="transmembrane region" description="Helical" evidence="1">
    <location>
        <begin position="131"/>
        <end position="148"/>
    </location>
</feature>
<feature type="transmembrane region" description="Helical" evidence="1">
    <location>
        <begin position="228"/>
        <end position="251"/>
    </location>
</feature>
<feature type="transmembrane region" description="Helical" evidence="1">
    <location>
        <begin position="600"/>
        <end position="618"/>
    </location>
</feature>
<reference evidence="2 3" key="1">
    <citation type="submission" date="2019-06" db="EMBL/GenBank/DDBJ databases">
        <title>Rhizobium sp. CL12 isolated from roots of soybean.</title>
        <authorList>
            <person name="Wang C."/>
        </authorList>
    </citation>
    <scope>NUCLEOTIDE SEQUENCE [LARGE SCALE GENOMIC DNA]</scope>
    <source>
        <strain evidence="2 3">CL12</strain>
    </source>
</reference>
<keyword evidence="3" id="KW-1185">Reference proteome</keyword>
<feature type="transmembrane region" description="Helical" evidence="1">
    <location>
        <begin position="416"/>
        <end position="433"/>
    </location>
</feature>
<feature type="transmembrane region" description="Helical" evidence="1">
    <location>
        <begin position="763"/>
        <end position="786"/>
    </location>
</feature>
<feature type="transmembrane region" description="Helical" evidence="1">
    <location>
        <begin position="835"/>
        <end position="853"/>
    </location>
</feature>
<proteinExistence type="predicted"/>
<feature type="transmembrane region" description="Helical" evidence="1">
    <location>
        <begin position="633"/>
        <end position="653"/>
    </location>
</feature>
<dbReference type="PANTHER" id="PTHR38434">
    <property type="entry name" value="BLL2549 PROTEIN"/>
    <property type="match status" value="1"/>
</dbReference>
<feature type="transmembrane region" description="Helical" evidence="1">
    <location>
        <begin position="461"/>
        <end position="481"/>
    </location>
</feature>
<feature type="transmembrane region" description="Helical" evidence="1">
    <location>
        <begin position="271"/>
        <end position="290"/>
    </location>
</feature>
<protein>
    <submittedName>
        <fullName evidence="2">DUF2339 domain-containing protein</fullName>
    </submittedName>
</protein>
<dbReference type="AlphaFoldDB" id="A0A504UNE3"/>
<gene>
    <name evidence="2" type="ORF">FJQ55_06675</name>
</gene>
<dbReference type="OrthoDB" id="5422830at2"/>
<organism evidence="2 3">
    <name type="scientific">Rhizobium glycinendophyticum</name>
    <dbReference type="NCBI Taxonomy" id="2589807"/>
    <lineage>
        <taxon>Bacteria</taxon>
        <taxon>Pseudomonadati</taxon>
        <taxon>Pseudomonadota</taxon>
        <taxon>Alphaproteobacteria</taxon>
        <taxon>Hyphomicrobiales</taxon>
        <taxon>Rhizobiaceae</taxon>
        <taxon>Rhizobium/Agrobacterium group</taxon>
        <taxon>Rhizobium</taxon>
    </lineage>
</organism>
<keyword evidence="1" id="KW-1133">Transmembrane helix</keyword>
<dbReference type="InterPro" id="IPR014600">
    <property type="entry name" value="UCP035905_mem"/>
</dbReference>
<accession>A0A504UNE3</accession>
<feature type="transmembrane region" description="Helical" evidence="1">
    <location>
        <begin position="493"/>
        <end position="517"/>
    </location>
</feature>
<feature type="transmembrane region" description="Helical" evidence="1">
    <location>
        <begin position="367"/>
        <end position="387"/>
    </location>
</feature>
<feature type="transmembrane region" description="Helical" evidence="1">
    <location>
        <begin position="665"/>
        <end position="683"/>
    </location>
</feature>